<feature type="compositionally biased region" description="Basic and acidic residues" evidence="1">
    <location>
        <begin position="46"/>
        <end position="55"/>
    </location>
</feature>
<protein>
    <submittedName>
        <fullName evidence="2">Uncharacterized protein</fullName>
    </submittedName>
</protein>
<sequence length="95" mass="10229">HPHRQPGGGQRHVPPCVHIHLHELGVLPHDSDERMVPAGRRGQPGDLDHRPHPAPDPRGLVVVGRRTGARGPARTLGHHGDDGGRRPGPKAGRNM</sequence>
<accession>A0A382NRD6</accession>
<feature type="compositionally biased region" description="Low complexity" evidence="1">
    <location>
        <begin position="57"/>
        <end position="75"/>
    </location>
</feature>
<feature type="non-terminal residue" evidence="2">
    <location>
        <position position="95"/>
    </location>
</feature>
<dbReference type="AlphaFoldDB" id="A0A382NRD6"/>
<evidence type="ECO:0000313" key="2">
    <source>
        <dbReference type="EMBL" id="SVC62282.1"/>
    </source>
</evidence>
<dbReference type="EMBL" id="UINC01101455">
    <property type="protein sequence ID" value="SVC62282.1"/>
    <property type="molecule type" value="Genomic_DNA"/>
</dbReference>
<gene>
    <name evidence="2" type="ORF">METZ01_LOCUS315136</name>
</gene>
<feature type="region of interest" description="Disordered" evidence="1">
    <location>
        <begin position="28"/>
        <end position="95"/>
    </location>
</feature>
<name>A0A382NRD6_9ZZZZ</name>
<evidence type="ECO:0000256" key="1">
    <source>
        <dbReference type="SAM" id="MobiDB-lite"/>
    </source>
</evidence>
<organism evidence="2">
    <name type="scientific">marine metagenome</name>
    <dbReference type="NCBI Taxonomy" id="408172"/>
    <lineage>
        <taxon>unclassified sequences</taxon>
        <taxon>metagenomes</taxon>
        <taxon>ecological metagenomes</taxon>
    </lineage>
</organism>
<reference evidence="2" key="1">
    <citation type="submission" date="2018-05" db="EMBL/GenBank/DDBJ databases">
        <authorList>
            <person name="Lanie J.A."/>
            <person name="Ng W.-L."/>
            <person name="Kazmierczak K.M."/>
            <person name="Andrzejewski T.M."/>
            <person name="Davidsen T.M."/>
            <person name="Wayne K.J."/>
            <person name="Tettelin H."/>
            <person name="Glass J.I."/>
            <person name="Rusch D."/>
            <person name="Podicherti R."/>
            <person name="Tsui H.-C.T."/>
            <person name="Winkler M.E."/>
        </authorList>
    </citation>
    <scope>NUCLEOTIDE SEQUENCE</scope>
</reference>
<feature type="non-terminal residue" evidence="2">
    <location>
        <position position="1"/>
    </location>
</feature>
<proteinExistence type="predicted"/>